<evidence type="ECO:0000313" key="2">
    <source>
        <dbReference type="EMBL" id="SDF76501.1"/>
    </source>
</evidence>
<dbReference type="Gene3D" id="3.30.420.40">
    <property type="match status" value="2"/>
</dbReference>
<dbReference type="AlphaFoldDB" id="A0A1G7NRB4"/>
<evidence type="ECO:0000256" key="1">
    <source>
        <dbReference type="ARBA" id="ARBA00006479"/>
    </source>
</evidence>
<sequence length="305" mass="30167">MIGSSAASGSVVGLDLGGTGINGARLSLHGEVLERVTIPTPVAEGPTAVVRAVVEAARSLTCPDTIGVGVCSAGLVDTGAGVVRRAGNLGLRDVPLARIVREAVGLPVTLEHDARAACLAEHRLGAGRGVGDLLLVALGAGLSAGVLTGGRLVPGSLGLGGEIGHAPVHPDGEGCPCGQRGCLEVYASAGGMVRRYRSAGGDPALSAADMAHAVDRDPLAGRIWTEGMEALGLGLRSAILLLDPGLVVLAGGLTGAGERLAAPVRTAVAGGLAWRRPPPITISTLGAEAGVHGAALVLLDSTGRR</sequence>
<dbReference type="GO" id="GO:0016301">
    <property type="term" value="F:kinase activity"/>
    <property type="evidence" value="ECO:0007669"/>
    <property type="project" value="UniProtKB-KW"/>
</dbReference>
<comment type="similarity">
    <text evidence="1">Belongs to the ROK (NagC/XylR) family.</text>
</comment>
<keyword evidence="2" id="KW-0418">Kinase</keyword>
<reference evidence="3" key="1">
    <citation type="submission" date="2016-10" db="EMBL/GenBank/DDBJ databases">
        <authorList>
            <person name="Varghese N."/>
            <person name="Submissions S."/>
        </authorList>
    </citation>
    <scope>NUCLEOTIDE SEQUENCE [LARGE SCALE GENOMIC DNA]</scope>
    <source>
        <strain evidence="3">DSM 44268</strain>
    </source>
</reference>
<evidence type="ECO:0000313" key="3">
    <source>
        <dbReference type="Proteomes" id="UP000199406"/>
    </source>
</evidence>
<dbReference type="SUPFAM" id="SSF53067">
    <property type="entry name" value="Actin-like ATPase domain"/>
    <property type="match status" value="1"/>
</dbReference>
<name>A0A1G7NRB4_9ACTN</name>
<dbReference type="InterPro" id="IPR043129">
    <property type="entry name" value="ATPase_NBD"/>
</dbReference>
<dbReference type="InterPro" id="IPR000600">
    <property type="entry name" value="ROK"/>
</dbReference>
<dbReference type="STRING" id="1550231.SAMN05660662_3312"/>
<dbReference type="RefSeq" id="WP_176946421.1">
    <property type="nucleotide sequence ID" value="NZ_FNBT01000006.1"/>
</dbReference>
<gene>
    <name evidence="2" type="ORF">SAMN05660662_3312</name>
</gene>
<organism evidence="2 3">
    <name type="scientific">Blastococcus aurantiacus</name>
    <dbReference type="NCBI Taxonomy" id="1550231"/>
    <lineage>
        <taxon>Bacteria</taxon>
        <taxon>Bacillati</taxon>
        <taxon>Actinomycetota</taxon>
        <taxon>Actinomycetes</taxon>
        <taxon>Geodermatophilales</taxon>
        <taxon>Geodermatophilaceae</taxon>
        <taxon>Blastococcus</taxon>
    </lineage>
</organism>
<keyword evidence="3" id="KW-1185">Reference proteome</keyword>
<dbReference type="EMBL" id="FNBT01000006">
    <property type="protein sequence ID" value="SDF76501.1"/>
    <property type="molecule type" value="Genomic_DNA"/>
</dbReference>
<protein>
    <submittedName>
        <fullName evidence="2">Glucokinase</fullName>
    </submittedName>
</protein>
<dbReference type="Proteomes" id="UP000199406">
    <property type="component" value="Unassembled WGS sequence"/>
</dbReference>
<accession>A0A1G7NRB4</accession>
<proteinExistence type="inferred from homology"/>
<dbReference type="PANTHER" id="PTHR18964">
    <property type="entry name" value="ROK (REPRESSOR, ORF, KINASE) FAMILY"/>
    <property type="match status" value="1"/>
</dbReference>
<dbReference type="Pfam" id="PF00480">
    <property type="entry name" value="ROK"/>
    <property type="match status" value="1"/>
</dbReference>
<keyword evidence="2" id="KW-0808">Transferase</keyword>
<dbReference type="PANTHER" id="PTHR18964:SF149">
    <property type="entry name" value="BIFUNCTIONAL UDP-N-ACETYLGLUCOSAMINE 2-EPIMERASE_N-ACETYLMANNOSAMINE KINASE"/>
    <property type="match status" value="1"/>
</dbReference>